<dbReference type="InterPro" id="IPR003594">
    <property type="entry name" value="HATPase_dom"/>
</dbReference>
<evidence type="ECO:0000256" key="1">
    <source>
        <dbReference type="ARBA" id="ARBA00000085"/>
    </source>
</evidence>
<dbReference type="InterPro" id="IPR036097">
    <property type="entry name" value="HisK_dim/P_sf"/>
</dbReference>
<dbReference type="RefSeq" id="WP_305732776.1">
    <property type="nucleotide sequence ID" value="NZ_OW150024.1"/>
</dbReference>
<dbReference type="PANTHER" id="PTHR43047:SF78">
    <property type="entry name" value="SENSORY_REGULATORY PROTEIN RPFC"/>
    <property type="match status" value="1"/>
</dbReference>
<evidence type="ECO:0000256" key="5">
    <source>
        <dbReference type="ARBA" id="ARBA00022777"/>
    </source>
</evidence>
<evidence type="ECO:0000313" key="7">
    <source>
        <dbReference type="EMBL" id="CAH2031993.1"/>
    </source>
</evidence>
<dbReference type="Pfam" id="PF00512">
    <property type="entry name" value="HisKA"/>
    <property type="match status" value="1"/>
</dbReference>
<organism evidence="7 8">
    <name type="scientific">Trichlorobacter ammonificans</name>
    <dbReference type="NCBI Taxonomy" id="2916410"/>
    <lineage>
        <taxon>Bacteria</taxon>
        <taxon>Pseudomonadati</taxon>
        <taxon>Thermodesulfobacteriota</taxon>
        <taxon>Desulfuromonadia</taxon>
        <taxon>Geobacterales</taxon>
        <taxon>Geobacteraceae</taxon>
        <taxon>Trichlorobacter</taxon>
    </lineage>
</organism>
<keyword evidence="4 7" id="KW-0808">Transferase</keyword>
<dbReference type="GO" id="GO:0004673">
    <property type="term" value="F:protein histidine kinase activity"/>
    <property type="evidence" value="ECO:0007669"/>
    <property type="project" value="UniProtKB-EC"/>
</dbReference>
<gene>
    <name evidence="7" type="ORF">GEAMG1_2158</name>
</gene>
<proteinExistence type="predicted"/>
<evidence type="ECO:0000256" key="2">
    <source>
        <dbReference type="ARBA" id="ARBA00012438"/>
    </source>
</evidence>
<evidence type="ECO:0000256" key="3">
    <source>
        <dbReference type="ARBA" id="ARBA00022553"/>
    </source>
</evidence>
<dbReference type="EMBL" id="OW150024">
    <property type="protein sequence ID" value="CAH2031993.1"/>
    <property type="molecule type" value="Genomic_DNA"/>
</dbReference>
<dbReference type="CDD" id="cd16922">
    <property type="entry name" value="HATPase_EvgS-ArcB-TorS-like"/>
    <property type="match status" value="1"/>
</dbReference>
<dbReference type="CDD" id="cd00082">
    <property type="entry name" value="HisKA"/>
    <property type="match status" value="1"/>
</dbReference>
<dbReference type="Gene3D" id="3.30.565.10">
    <property type="entry name" value="Histidine kinase-like ATPase, C-terminal domain"/>
    <property type="match status" value="1"/>
</dbReference>
<evidence type="ECO:0000259" key="6">
    <source>
        <dbReference type="PROSITE" id="PS50109"/>
    </source>
</evidence>
<name>A0ABN8HL12_9BACT</name>
<dbReference type="PANTHER" id="PTHR43047">
    <property type="entry name" value="TWO-COMPONENT HISTIDINE PROTEIN KINASE"/>
    <property type="match status" value="1"/>
</dbReference>
<dbReference type="SMART" id="SM00388">
    <property type="entry name" value="HisKA"/>
    <property type="match status" value="1"/>
</dbReference>
<comment type="catalytic activity">
    <reaction evidence="1">
        <text>ATP + protein L-histidine = ADP + protein N-phospho-L-histidine.</text>
        <dbReference type="EC" id="2.7.13.3"/>
    </reaction>
</comment>
<evidence type="ECO:0000313" key="8">
    <source>
        <dbReference type="Proteomes" id="UP001295463"/>
    </source>
</evidence>
<dbReference type="PROSITE" id="PS50109">
    <property type="entry name" value="HIS_KIN"/>
    <property type="match status" value="1"/>
</dbReference>
<sequence length="288" mass="32117">MKMHDSRSSNHHRPPLPRNWKTVMQSRTITIRKRTELELLTALEAAEQALRHKMDFFTTIVHEIRNPLNGILPLIEMLRSGQYESDREQFLEYMENSARMIQALLNELLDLSRIEAGRLDLYQSAFSPAQVVKEAIGTQAGSLLAKGLTLATEIAPSVPAWLEGDPFRLKQVLVNLLGNAIKFTDRGTITVFVAVQQEQPGHVTLHFSIRDTGIGIPPDVLDRLFRTFAQGDAAVARTFGGSGLGLAICRKLAELMGGRVWAESSPGQGSTFHLLLPFYQVVPEEYSI</sequence>
<dbReference type="InterPro" id="IPR005467">
    <property type="entry name" value="His_kinase_dom"/>
</dbReference>
<dbReference type="SUPFAM" id="SSF47384">
    <property type="entry name" value="Homodimeric domain of signal transducing histidine kinase"/>
    <property type="match status" value="1"/>
</dbReference>
<dbReference type="Gene3D" id="1.10.287.130">
    <property type="match status" value="1"/>
</dbReference>
<dbReference type="EC" id="2.7.13.3" evidence="2"/>
<dbReference type="Pfam" id="PF02518">
    <property type="entry name" value="HATPase_c"/>
    <property type="match status" value="1"/>
</dbReference>
<dbReference type="InterPro" id="IPR036890">
    <property type="entry name" value="HATPase_C_sf"/>
</dbReference>
<dbReference type="SUPFAM" id="SSF55874">
    <property type="entry name" value="ATPase domain of HSP90 chaperone/DNA topoisomerase II/histidine kinase"/>
    <property type="match status" value="1"/>
</dbReference>
<protein>
    <recommendedName>
        <fullName evidence="2">histidine kinase</fullName>
        <ecNumber evidence="2">2.7.13.3</ecNumber>
    </recommendedName>
</protein>
<feature type="domain" description="Histidine kinase" evidence="6">
    <location>
        <begin position="59"/>
        <end position="280"/>
    </location>
</feature>
<reference evidence="7 8" key="1">
    <citation type="submission" date="2022-03" db="EMBL/GenBank/DDBJ databases">
        <authorList>
            <person name="Koch H."/>
        </authorList>
    </citation>
    <scope>NUCLEOTIDE SEQUENCE [LARGE SCALE GENOMIC DNA]</scope>
    <source>
        <strain evidence="7 8">G1</strain>
    </source>
</reference>
<dbReference type="InterPro" id="IPR003661">
    <property type="entry name" value="HisK_dim/P_dom"/>
</dbReference>
<keyword evidence="5 7" id="KW-0418">Kinase</keyword>
<dbReference type="InterPro" id="IPR004358">
    <property type="entry name" value="Sig_transdc_His_kin-like_C"/>
</dbReference>
<dbReference type="PRINTS" id="PR00344">
    <property type="entry name" value="BCTRLSENSOR"/>
</dbReference>
<evidence type="ECO:0000256" key="4">
    <source>
        <dbReference type="ARBA" id="ARBA00022679"/>
    </source>
</evidence>
<keyword evidence="8" id="KW-1185">Reference proteome</keyword>
<dbReference type="SMART" id="SM00387">
    <property type="entry name" value="HATPase_c"/>
    <property type="match status" value="1"/>
</dbReference>
<dbReference type="Proteomes" id="UP001295463">
    <property type="component" value="Chromosome"/>
</dbReference>
<accession>A0ABN8HL12</accession>
<keyword evidence="3" id="KW-0597">Phosphoprotein</keyword>